<gene>
    <name evidence="1" type="primary">masp2.11</name>
</gene>
<proteinExistence type="predicted"/>
<protein>
    <submittedName>
        <fullName evidence="1">Uncharacterized protein</fullName>
    </submittedName>
</protein>
<evidence type="ECO:0000313" key="1">
    <source>
        <dbReference type="EMBL" id="ANW12294.1"/>
    </source>
</evidence>
<accession>A0A1B1V5L7</accession>
<sequence length="77" mass="9365">MESMMSTSEDVNSSDIFDALKIKLLTYEEYTKLHKYELVESDEFEKKYCYIDKLTRIKTIFSSKLLEYDEDYIYLIY</sequence>
<name>A0A1B1V5L7_9ABAC</name>
<organism evidence="1">
    <name type="scientific">Malacosoma sp. alphabaculovirus</name>
    <dbReference type="NCBI Taxonomy" id="1881632"/>
    <lineage>
        <taxon>Viruses</taxon>
        <taxon>Viruses incertae sedis</taxon>
        <taxon>Naldaviricetes</taxon>
        <taxon>Lefavirales</taxon>
        <taxon>Baculoviridae</taxon>
        <taxon>Alphabaculovirus</taxon>
    </lineage>
</organism>
<dbReference type="EMBL" id="KU659594">
    <property type="protein sequence ID" value="ANW12294.1"/>
    <property type="molecule type" value="Genomic_DNA"/>
</dbReference>
<reference evidence="1" key="1">
    <citation type="submission" date="2016-01" db="EMBL/GenBank/DDBJ databases">
        <authorList>
            <person name="Oliw E.H."/>
        </authorList>
    </citation>
    <scope>NUCLEOTIDE SEQUENCE</scope>
    <source>
        <strain evidence="1">164</strain>
    </source>
</reference>